<feature type="compositionally biased region" description="Basic residues" evidence="4">
    <location>
        <begin position="290"/>
        <end position="303"/>
    </location>
</feature>
<dbReference type="RefSeq" id="XP_069197283.1">
    <property type="nucleotide sequence ID" value="XM_069346074.1"/>
</dbReference>
<reference evidence="5 6" key="1">
    <citation type="submission" date="2024-07" db="EMBL/GenBank/DDBJ databases">
        <title>Draft sequence of the Neodothiora populina.</title>
        <authorList>
            <person name="Drown D.D."/>
            <person name="Schuette U.S."/>
            <person name="Buechlein A.B."/>
            <person name="Rusch D.R."/>
            <person name="Winton L.W."/>
            <person name="Adams G.A."/>
        </authorList>
    </citation>
    <scope>NUCLEOTIDE SEQUENCE [LARGE SCALE GENOMIC DNA]</scope>
    <source>
        <strain evidence="5 6">CPC 39397</strain>
    </source>
</reference>
<protein>
    <recommendedName>
        <fullName evidence="7">SART-1 protein</fullName>
    </recommendedName>
</protein>
<dbReference type="GeneID" id="95979862"/>
<feature type="compositionally biased region" description="Basic and acidic residues" evidence="4">
    <location>
        <begin position="62"/>
        <end position="87"/>
    </location>
</feature>
<gene>
    <name evidence="5" type="ORF">AAFC00_006163</name>
</gene>
<feature type="compositionally biased region" description="Basic and acidic residues" evidence="4">
    <location>
        <begin position="372"/>
        <end position="383"/>
    </location>
</feature>
<evidence type="ECO:0000256" key="2">
    <source>
        <dbReference type="ARBA" id="ARBA00006076"/>
    </source>
</evidence>
<dbReference type="EMBL" id="JBFMKM010000014">
    <property type="protein sequence ID" value="KAL1297601.1"/>
    <property type="molecule type" value="Genomic_DNA"/>
</dbReference>
<feature type="region of interest" description="Disordered" evidence="4">
    <location>
        <begin position="156"/>
        <end position="223"/>
    </location>
</feature>
<feature type="region of interest" description="Disordered" evidence="4">
    <location>
        <begin position="25"/>
        <end position="87"/>
    </location>
</feature>
<dbReference type="PANTHER" id="PTHR14152">
    <property type="entry name" value="SQUAMOUS CELL CARCINOMA ANTIGEN RECOGNISED BY CYTOTOXIC T LYMPHOCYTES"/>
    <property type="match status" value="1"/>
</dbReference>
<organism evidence="5 6">
    <name type="scientific">Neodothiora populina</name>
    <dbReference type="NCBI Taxonomy" id="2781224"/>
    <lineage>
        <taxon>Eukaryota</taxon>
        <taxon>Fungi</taxon>
        <taxon>Dikarya</taxon>
        <taxon>Ascomycota</taxon>
        <taxon>Pezizomycotina</taxon>
        <taxon>Dothideomycetes</taxon>
        <taxon>Dothideomycetidae</taxon>
        <taxon>Dothideales</taxon>
        <taxon>Dothioraceae</taxon>
        <taxon>Neodothiora</taxon>
    </lineage>
</organism>
<sequence length="674" mass="75598">MDAIAIQDANKIRVAMGLAPLPVPGEEGLAFKSANEDGNESDENDRISTLEKRQAAAGDNWAKLEEERRAKEERMRRKEAAKKARDAAQRYAVLEGKGLGDADGDEVDTKTWLLQQKKRQKKIDKARKYEEEQMERERAAQAEYTAKDLAGVKVGHTMDDLSDGDEQVLTLKDTEIGEGEEDDELENLDLREKERLQEKLELKKKKPVYNPNDDDEANGQKSILAHYDEEIEGKKNKKAFTLDGQGSLAKAAIEQHEAEGDRSKGIKISLDILKDDTPISDYLDPSTIKVRKPKKAKKPKTTRQKAVDEDDIIPIIPESTAPAPPADGAMDVDAQPGSSTTTKKRVLEFDDDDLQAKLAEQRRHALKKRKKTDAAELARRIREEEAESATATDDTEGGEPGMIIDETTEFVANLRRVEDDDSDSDNDRRKRAFTPASPSADQDGDTTMAEQSYAALQDDEATPSMTTSAADTPAPEDAVQTSTGFEAEEEISQGVGASLSMLRKRGLVADTNAGEQNAKDRARAQFLAENAQLIADYDERSRVDREAIRSSGRWNKMTRADQETYNRQANERREQYLAQLQADHYRRSYRPDVKLRYNDEFGRDMNQKEAFKHLSHMFHGKGSGKQKTEKRLKKIEDERKREAMSSLDSSQHTGMNNAMGAQARKNRQAGVRLQ</sequence>
<accession>A0ABR3P4A0</accession>
<evidence type="ECO:0000256" key="3">
    <source>
        <dbReference type="ARBA" id="ARBA00023242"/>
    </source>
</evidence>
<comment type="subcellular location">
    <subcellularLocation>
        <location evidence="1">Nucleus</location>
    </subcellularLocation>
</comment>
<dbReference type="Pfam" id="PF03343">
    <property type="entry name" value="SART-1"/>
    <property type="match status" value="1"/>
</dbReference>
<dbReference type="PANTHER" id="PTHR14152:SF5">
    <property type="entry name" value="U4_U6.U5 TRI-SNRNP-ASSOCIATED PROTEIN 1"/>
    <property type="match status" value="1"/>
</dbReference>
<name>A0ABR3P4A0_9PEZI</name>
<feature type="compositionally biased region" description="Acidic residues" evidence="4">
    <location>
        <begin position="176"/>
        <end position="187"/>
    </location>
</feature>
<evidence type="ECO:0000313" key="5">
    <source>
        <dbReference type="EMBL" id="KAL1297601.1"/>
    </source>
</evidence>
<keyword evidence="6" id="KW-1185">Reference proteome</keyword>
<dbReference type="Proteomes" id="UP001562354">
    <property type="component" value="Unassembled WGS sequence"/>
</dbReference>
<evidence type="ECO:0008006" key="7">
    <source>
        <dbReference type="Google" id="ProtNLM"/>
    </source>
</evidence>
<feature type="region of interest" description="Disordered" evidence="4">
    <location>
        <begin position="362"/>
        <end position="492"/>
    </location>
</feature>
<feature type="compositionally biased region" description="Basic and acidic residues" evidence="4">
    <location>
        <begin position="626"/>
        <end position="643"/>
    </location>
</feature>
<evidence type="ECO:0000256" key="4">
    <source>
        <dbReference type="SAM" id="MobiDB-lite"/>
    </source>
</evidence>
<feature type="region of interest" description="Disordered" evidence="4">
    <location>
        <begin position="290"/>
        <end position="350"/>
    </location>
</feature>
<dbReference type="InterPro" id="IPR005011">
    <property type="entry name" value="SNU66/SART1"/>
</dbReference>
<feature type="compositionally biased region" description="Basic and acidic residues" evidence="4">
    <location>
        <begin position="188"/>
        <end position="201"/>
    </location>
</feature>
<evidence type="ECO:0000313" key="6">
    <source>
        <dbReference type="Proteomes" id="UP001562354"/>
    </source>
</evidence>
<comment type="caution">
    <text evidence="5">The sequence shown here is derived from an EMBL/GenBank/DDBJ whole genome shotgun (WGS) entry which is preliminary data.</text>
</comment>
<comment type="similarity">
    <text evidence="2">Belongs to the SNU66/SART1 family.</text>
</comment>
<proteinExistence type="inferred from homology"/>
<evidence type="ECO:0000256" key="1">
    <source>
        <dbReference type="ARBA" id="ARBA00004123"/>
    </source>
</evidence>
<feature type="compositionally biased region" description="Polar residues" evidence="4">
    <location>
        <begin position="646"/>
        <end position="656"/>
    </location>
</feature>
<feature type="region of interest" description="Disordered" evidence="4">
    <location>
        <begin position="618"/>
        <end position="674"/>
    </location>
</feature>
<keyword evidence="3" id="KW-0539">Nucleus</keyword>
<feature type="compositionally biased region" description="Basic and acidic residues" evidence="4">
    <location>
        <begin position="44"/>
        <end position="54"/>
    </location>
</feature>